<name>A0A6A6SZF1_9PLEO</name>
<feature type="region of interest" description="Disordered" evidence="1">
    <location>
        <begin position="83"/>
        <end position="196"/>
    </location>
</feature>
<reference evidence="2" key="1">
    <citation type="journal article" date="2020" name="Stud. Mycol.">
        <title>101 Dothideomycetes genomes: a test case for predicting lifestyles and emergence of pathogens.</title>
        <authorList>
            <person name="Haridas S."/>
            <person name="Albert R."/>
            <person name="Binder M."/>
            <person name="Bloem J."/>
            <person name="Labutti K."/>
            <person name="Salamov A."/>
            <person name="Andreopoulos B."/>
            <person name="Baker S."/>
            <person name="Barry K."/>
            <person name="Bills G."/>
            <person name="Bluhm B."/>
            <person name="Cannon C."/>
            <person name="Castanera R."/>
            <person name="Culley D."/>
            <person name="Daum C."/>
            <person name="Ezra D."/>
            <person name="Gonzalez J."/>
            <person name="Henrissat B."/>
            <person name="Kuo A."/>
            <person name="Liang C."/>
            <person name="Lipzen A."/>
            <person name="Lutzoni F."/>
            <person name="Magnuson J."/>
            <person name="Mondo S."/>
            <person name="Nolan M."/>
            <person name="Ohm R."/>
            <person name="Pangilinan J."/>
            <person name="Park H.-J."/>
            <person name="Ramirez L."/>
            <person name="Alfaro M."/>
            <person name="Sun H."/>
            <person name="Tritt A."/>
            <person name="Yoshinaga Y."/>
            <person name="Zwiers L.-H."/>
            <person name="Turgeon B."/>
            <person name="Goodwin S."/>
            <person name="Spatafora J."/>
            <person name="Crous P."/>
            <person name="Grigoriev I."/>
        </authorList>
    </citation>
    <scope>NUCLEOTIDE SEQUENCE</scope>
    <source>
        <strain evidence="2">CBS 122681</strain>
    </source>
</reference>
<evidence type="ECO:0000313" key="2">
    <source>
        <dbReference type="EMBL" id="KAF2651634.1"/>
    </source>
</evidence>
<sequence length="196" mass="21571">MVFHKNQGRSHEFVNERRAAAARRQEQPRSQQRSQQGPAPASLPVRAPHWGPIPSRSRTQTRSALPIEVHQASYPNARESLLEHVSQQATRQWAPPEAYRAPTASPNDHYYCSGQTGSSSSQESPPAYSPPLEAHHATPNEAQESLVETPSVGHWMRETPPDSADGSETPPPPLSVAQGILFDQLGRPLGWQDQVA</sequence>
<gene>
    <name evidence="2" type="ORF">K491DRAFT_781719</name>
</gene>
<feature type="compositionally biased region" description="Low complexity" evidence="1">
    <location>
        <begin position="28"/>
        <end position="42"/>
    </location>
</feature>
<feature type="non-terminal residue" evidence="2">
    <location>
        <position position="196"/>
    </location>
</feature>
<proteinExistence type="predicted"/>
<organism evidence="2 3">
    <name type="scientific">Lophiostoma macrostomum CBS 122681</name>
    <dbReference type="NCBI Taxonomy" id="1314788"/>
    <lineage>
        <taxon>Eukaryota</taxon>
        <taxon>Fungi</taxon>
        <taxon>Dikarya</taxon>
        <taxon>Ascomycota</taxon>
        <taxon>Pezizomycotina</taxon>
        <taxon>Dothideomycetes</taxon>
        <taxon>Pleosporomycetidae</taxon>
        <taxon>Pleosporales</taxon>
        <taxon>Lophiostomataceae</taxon>
        <taxon>Lophiostoma</taxon>
    </lineage>
</organism>
<dbReference type="AlphaFoldDB" id="A0A6A6SZF1"/>
<dbReference type="EMBL" id="MU004421">
    <property type="protein sequence ID" value="KAF2651634.1"/>
    <property type="molecule type" value="Genomic_DNA"/>
</dbReference>
<evidence type="ECO:0000313" key="3">
    <source>
        <dbReference type="Proteomes" id="UP000799324"/>
    </source>
</evidence>
<evidence type="ECO:0000256" key="1">
    <source>
        <dbReference type="SAM" id="MobiDB-lite"/>
    </source>
</evidence>
<dbReference type="Proteomes" id="UP000799324">
    <property type="component" value="Unassembled WGS sequence"/>
</dbReference>
<accession>A0A6A6SZF1</accession>
<keyword evidence="3" id="KW-1185">Reference proteome</keyword>
<protein>
    <submittedName>
        <fullName evidence="2">Uncharacterized protein</fullName>
    </submittedName>
</protein>
<feature type="region of interest" description="Disordered" evidence="1">
    <location>
        <begin position="1"/>
        <end position="71"/>
    </location>
</feature>
<feature type="compositionally biased region" description="Basic and acidic residues" evidence="1">
    <location>
        <begin position="9"/>
        <end position="27"/>
    </location>
</feature>